<keyword evidence="4" id="KW-1185">Reference proteome</keyword>
<comment type="caution">
    <text evidence="3">The sequence shown here is derived from an EMBL/GenBank/DDBJ whole genome shotgun (WGS) entry which is preliminary data.</text>
</comment>
<evidence type="ECO:0000313" key="3">
    <source>
        <dbReference type="EMBL" id="NOV96334.1"/>
    </source>
</evidence>
<proteinExistence type="predicted"/>
<protein>
    <submittedName>
        <fullName evidence="3">Uncharacterized protein</fullName>
    </submittedName>
</protein>
<evidence type="ECO:0000313" key="4">
    <source>
        <dbReference type="Proteomes" id="UP000757540"/>
    </source>
</evidence>
<sequence>MTARPRLVAALAVALLLTGCTGSPDEEPPTGATVAPDESAPTASESAQEVAAVGSADVTGPDVVMAEQTVDTPGEAGGTLTVVLRTLEVRDDTTTLRYALRWDNDDAPDGATASHYQLGIDWVPTVTDTAALVQYRPFCTQGAWKDGAISQQQCGFNVTASPRFPFDGFVNHATIEGWATLPAPDGEPATLDVALGQGLPVFTGATVSAAGDA</sequence>
<reference evidence="3 4" key="1">
    <citation type="submission" date="2020-05" db="EMBL/GenBank/DDBJ databases">
        <title>Genomic Encyclopedia of Type Strains, Phase III (KMG-III): the genomes of soil and plant-associated and newly described type strains.</title>
        <authorList>
            <person name="Whitman W."/>
        </authorList>
    </citation>
    <scope>NUCLEOTIDE SEQUENCE [LARGE SCALE GENOMIC DNA]</scope>
    <source>
        <strain evidence="3 4">KCTC 19046</strain>
    </source>
</reference>
<feature type="region of interest" description="Disordered" evidence="1">
    <location>
        <begin position="21"/>
        <end position="45"/>
    </location>
</feature>
<keyword evidence="2" id="KW-0732">Signal</keyword>
<organism evidence="3 4">
    <name type="scientific">Isoptericola halotolerans</name>
    <dbReference type="NCBI Taxonomy" id="300560"/>
    <lineage>
        <taxon>Bacteria</taxon>
        <taxon>Bacillati</taxon>
        <taxon>Actinomycetota</taxon>
        <taxon>Actinomycetes</taxon>
        <taxon>Micrococcales</taxon>
        <taxon>Promicromonosporaceae</taxon>
        <taxon>Isoptericola</taxon>
    </lineage>
</organism>
<evidence type="ECO:0000256" key="1">
    <source>
        <dbReference type="SAM" id="MobiDB-lite"/>
    </source>
</evidence>
<dbReference type="PROSITE" id="PS51257">
    <property type="entry name" value="PROKAR_LIPOPROTEIN"/>
    <property type="match status" value="1"/>
</dbReference>
<gene>
    <name evidence="3" type="ORF">HDG69_000887</name>
</gene>
<feature type="signal peptide" evidence="2">
    <location>
        <begin position="1"/>
        <end position="25"/>
    </location>
</feature>
<dbReference type="EMBL" id="JABEZU010000001">
    <property type="protein sequence ID" value="NOV96334.1"/>
    <property type="molecule type" value="Genomic_DNA"/>
</dbReference>
<evidence type="ECO:0000256" key="2">
    <source>
        <dbReference type="SAM" id="SignalP"/>
    </source>
</evidence>
<accession>A0ABX2A0L4</accession>
<dbReference type="RefSeq" id="WP_171782528.1">
    <property type="nucleotide sequence ID" value="NZ_BAAAML010000002.1"/>
</dbReference>
<feature type="chain" id="PRO_5047386715" evidence="2">
    <location>
        <begin position="26"/>
        <end position="213"/>
    </location>
</feature>
<dbReference type="Proteomes" id="UP000757540">
    <property type="component" value="Unassembled WGS sequence"/>
</dbReference>
<name>A0ABX2A0L4_9MICO</name>